<feature type="binding site" evidence="7">
    <location>
        <begin position="268"/>
        <end position="271"/>
    </location>
    <ligand>
        <name>GTP</name>
        <dbReference type="ChEBI" id="CHEBI:37565"/>
    </ligand>
</feature>
<dbReference type="PROSITE" id="PS51709">
    <property type="entry name" value="G_TRME"/>
    <property type="match status" value="1"/>
</dbReference>
<dbReference type="InterPro" id="IPR027417">
    <property type="entry name" value="P-loop_NTPase"/>
</dbReference>
<keyword evidence="7" id="KW-0963">Cytoplasm</keyword>
<evidence type="ECO:0000256" key="6">
    <source>
        <dbReference type="ARBA" id="ARBA00023134"/>
    </source>
</evidence>
<evidence type="ECO:0000256" key="5">
    <source>
        <dbReference type="ARBA" id="ARBA00022958"/>
    </source>
</evidence>
<keyword evidence="7" id="KW-0479">Metal-binding</keyword>
<keyword evidence="11" id="KW-1185">Reference proteome</keyword>
<dbReference type="PANTHER" id="PTHR42714">
    <property type="entry name" value="TRNA MODIFICATION GTPASE GTPBP3"/>
    <property type="match status" value="1"/>
</dbReference>
<dbReference type="Gene3D" id="1.20.120.430">
    <property type="entry name" value="tRNA modification GTPase MnmE domain 2"/>
    <property type="match status" value="1"/>
</dbReference>
<dbReference type="NCBIfam" id="NF003661">
    <property type="entry name" value="PRK05291.1-3"/>
    <property type="match status" value="1"/>
</dbReference>
<keyword evidence="5 7" id="KW-0630">Potassium</keyword>
<comment type="caution">
    <text evidence="7">Lacks conserved residue(s) required for the propagation of feature annotation.</text>
</comment>
<keyword evidence="2 7" id="KW-0819">tRNA processing</keyword>
<dbReference type="Gene3D" id="3.30.1360.120">
    <property type="entry name" value="Probable tRNA modification gtpase trme, domain 1"/>
    <property type="match status" value="1"/>
</dbReference>
<dbReference type="AlphaFoldDB" id="A0A975FWW7"/>
<dbReference type="Pfam" id="PF01926">
    <property type="entry name" value="MMR_HSR1"/>
    <property type="match status" value="1"/>
</dbReference>
<dbReference type="CDD" id="cd14858">
    <property type="entry name" value="TrmE_N"/>
    <property type="match status" value="1"/>
</dbReference>
<evidence type="ECO:0000256" key="4">
    <source>
        <dbReference type="ARBA" id="ARBA00022801"/>
    </source>
</evidence>
<dbReference type="GO" id="GO:0003924">
    <property type="term" value="F:GTPase activity"/>
    <property type="evidence" value="ECO:0007669"/>
    <property type="project" value="UniProtKB-UniRule"/>
</dbReference>
<name>A0A975FWW7_9CAUL</name>
<dbReference type="InterPro" id="IPR006073">
    <property type="entry name" value="GTP-bd"/>
</dbReference>
<keyword evidence="4 7" id="KW-0378">Hydrolase</keyword>
<dbReference type="NCBIfam" id="TIGR00231">
    <property type="entry name" value="small_GTP"/>
    <property type="match status" value="1"/>
</dbReference>
<evidence type="ECO:0000256" key="3">
    <source>
        <dbReference type="ARBA" id="ARBA00022741"/>
    </source>
</evidence>
<gene>
    <name evidence="7 10" type="primary">mnmE</name>
    <name evidence="7" type="synonym">trmE</name>
    <name evidence="10" type="ORF">KCG34_16370</name>
</gene>
<dbReference type="InterPro" id="IPR004520">
    <property type="entry name" value="GTPase_MnmE"/>
</dbReference>
<organism evidence="10 11">
    <name type="scientific">Phenylobacterium montanum</name>
    <dbReference type="NCBI Taxonomy" id="2823693"/>
    <lineage>
        <taxon>Bacteria</taxon>
        <taxon>Pseudomonadati</taxon>
        <taxon>Pseudomonadota</taxon>
        <taxon>Alphaproteobacteria</taxon>
        <taxon>Caulobacterales</taxon>
        <taxon>Caulobacteraceae</taxon>
        <taxon>Phenylobacterium</taxon>
    </lineage>
</organism>
<dbReference type="NCBIfam" id="TIGR00450">
    <property type="entry name" value="mnmE_trmE_thdF"/>
    <property type="match status" value="1"/>
</dbReference>
<dbReference type="HAMAP" id="MF_00379">
    <property type="entry name" value="GTPase_MnmE"/>
    <property type="match status" value="1"/>
</dbReference>
<dbReference type="GO" id="GO:0005737">
    <property type="term" value="C:cytoplasm"/>
    <property type="evidence" value="ECO:0007669"/>
    <property type="project" value="UniProtKB-SubCell"/>
</dbReference>
<reference evidence="10" key="1">
    <citation type="submission" date="2021-04" db="EMBL/GenBank/DDBJ databases">
        <title>The complete genome sequence of Caulobacter sp. S6.</title>
        <authorList>
            <person name="Tang Y."/>
            <person name="Ouyang W."/>
            <person name="Liu Q."/>
            <person name="Huang B."/>
            <person name="Guo Z."/>
            <person name="Lei P."/>
        </authorList>
    </citation>
    <scope>NUCLEOTIDE SEQUENCE</scope>
    <source>
        <strain evidence="10">S6</strain>
    </source>
</reference>
<dbReference type="EMBL" id="CP073078">
    <property type="protein sequence ID" value="QUD86646.1"/>
    <property type="molecule type" value="Genomic_DNA"/>
</dbReference>
<keyword evidence="7" id="KW-0460">Magnesium</keyword>
<comment type="cofactor">
    <cofactor evidence="7">
        <name>K(+)</name>
        <dbReference type="ChEBI" id="CHEBI:29103"/>
    </cofactor>
    <text evidence="7">Binds 1 potassium ion per subunit.</text>
</comment>
<dbReference type="InterPro" id="IPR027368">
    <property type="entry name" value="MnmE_dom2"/>
</dbReference>
<comment type="subcellular location">
    <subcellularLocation>
        <location evidence="7">Cytoplasm</location>
    </subcellularLocation>
</comment>
<dbReference type="InterPro" id="IPR031168">
    <property type="entry name" value="G_TrmE"/>
</dbReference>
<dbReference type="Proteomes" id="UP000676409">
    <property type="component" value="Chromosome"/>
</dbReference>
<feature type="binding site" evidence="7">
    <location>
        <position position="21"/>
    </location>
    <ligand>
        <name>(6S)-5-formyl-5,6,7,8-tetrahydrofolate</name>
        <dbReference type="ChEBI" id="CHEBI:57457"/>
    </ligand>
</feature>
<feature type="binding site" evidence="7">
    <location>
        <position position="228"/>
    </location>
    <ligand>
        <name>Mg(2+)</name>
        <dbReference type="ChEBI" id="CHEBI:18420"/>
    </ligand>
</feature>
<keyword evidence="3 7" id="KW-0547">Nucleotide-binding</keyword>
<proteinExistence type="inferred from homology"/>
<dbReference type="InterPro" id="IPR005225">
    <property type="entry name" value="Small_GTP-bd"/>
</dbReference>
<comment type="subunit">
    <text evidence="7">Homodimer. Heterotetramer of two MnmE and two MnmG subunits.</text>
</comment>
<comment type="similarity">
    <text evidence="1 7 8">Belongs to the TRAFAC class TrmE-Era-EngA-EngB-Septin-like GTPase superfamily. TrmE GTPase family.</text>
</comment>
<evidence type="ECO:0000256" key="7">
    <source>
        <dbReference type="HAMAP-Rule" id="MF_00379"/>
    </source>
</evidence>
<feature type="binding site" evidence="7">
    <location>
        <position position="79"/>
    </location>
    <ligand>
        <name>(6S)-5-formyl-5,6,7,8-tetrahydrofolate</name>
        <dbReference type="ChEBI" id="CHEBI:57457"/>
    </ligand>
</feature>
<evidence type="ECO:0000259" key="9">
    <source>
        <dbReference type="PROSITE" id="PS51709"/>
    </source>
</evidence>
<dbReference type="PANTHER" id="PTHR42714:SF2">
    <property type="entry name" value="TRNA MODIFICATION GTPASE GTPBP3, MITOCHONDRIAL"/>
    <property type="match status" value="1"/>
</dbReference>
<keyword evidence="6 7" id="KW-0342">GTP-binding</keyword>
<evidence type="ECO:0000256" key="1">
    <source>
        <dbReference type="ARBA" id="ARBA00011043"/>
    </source>
</evidence>
<feature type="binding site" evidence="7">
    <location>
        <begin position="326"/>
        <end position="329"/>
    </location>
    <ligand>
        <name>GTP</name>
        <dbReference type="ChEBI" id="CHEBI:37565"/>
    </ligand>
</feature>
<comment type="function">
    <text evidence="7">Exhibits a very high intrinsic GTPase hydrolysis rate. Involved in the addition of a carboxymethylaminomethyl (cmnm) group at the wobble position (U34) of certain tRNAs, forming tRNA-cmnm(5)s(2)U34.</text>
</comment>
<feature type="binding site" evidence="7">
    <location>
        <position position="118"/>
    </location>
    <ligand>
        <name>(6S)-5-formyl-5,6,7,8-tetrahydrofolate</name>
        <dbReference type="ChEBI" id="CHEBI:57457"/>
    </ligand>
</feature>
<dbReference type="SUPFAM" id="SSF52540">
    <property type="entry name" value="P-loop containing nucleoside triphosphate hydrolases"/>
    <property type="match status" value="1"/>
</dbReference>
<dbReference type="EC" id="3.6.-.-" evidence="7"/>
<dbReference type="Pfam" id="PF10396">
    <property type="entry name" value="TrmE_N"/>
    <property type="match status" value="1"/>
</dbReference>
<evidence type="ECO:0000256" key="2">
    <source>
        <dbReference type="ARBA" id="ARBA00022694"/>
    </source>
</evidence>
<dbReference type="InterPro" id="IPR018948">
    <property type="entry name" value="GTP-bd_TrmE_N"/>
</dbReference>
<feature type="domain" description="TrmE-type G" evidence="9">
    <location>
        <begin position="214"/>
        <end position="373"/>
    </location>
</feature>
<feature type="binding site" evidence="7">
    <location>
        <begin position="224"/>
        <end position="229"/>
    </location>
    <ligand>
        <name>GTP</name>
        <dbReference type="ChEBI" id="CHEBI:37565"/>
    </ligand>
</feature>
<accession>A0A975FWW7</accession>
<dbReference type="FunFam" id="3.30.1360.120:FF:000007">
    <property type="entry name" value="tRNA modification GTPase GTPBP3, mitochondrial"/>
    <property type="match status" value="1"/>
</dbReference>
<evidence type="ECO:0000313" key="10">
    <source>
        <dbReference type="EMBL" id="QUD86646.1"/>
    </source>
</evidence>
<dbReference type="GO" id="GO:0005525">
    <property type="term" value="F:GTP binding"/>
    <property type="evidence" value="ECO:0007669"/>
    <property type="project" value="UniProtKB-UniRule"/>
</dbReference>
<sequence length="451" mass="47606">MSDTIFAPATAAGRAAVAVIRISGPVSRETLWALAPGRLSPRRASLRALRRPSDGAVLDQALVLWLPGPASFTGEDSAELHLHGGAAVTEAVIETLLAMGLRLAEPGEFTRRAFEHGRLDLAQAEAVADLVDAETEAQRRQALGQLDGELSARHTAWREGLIDALASLEAAVDFPDEEVPEAVAEQARAPIARVAEQLADALADSSRGQRVREGFRIALIGAPNAGKSSLLNALAGSDRAIVTATPGTTRDVIEVVLNLAGYRVTVADTAGLRHSEDPIEAEGVRRAADRAVGADLRLLVVDSAAADEAWWAVVEWAKPGDLLVLNKADLPQGSSGATARAWAEEHGMETHALSLSTGAGFQAMSERLSVRVVKALAGAEFPAATRARHRRDLEAAEAHLRRALAELDGGLAVELAAEDVRLAARCLARIGGRIDAEDVLDLVFARFCIGK</sequence>
<dbReference type="GO" id="GO:0030488">
    <property type="term" value="P:tRNA methylation"/>
    <property type="evidence" value="ECO:0007669"/>
    <property type="project" value="TreeGrafter"/>
</dbReference>
<dbReference type="Pfam" id="PF12631">
    <property type="entry name" value="MnmE_helical"/>
    <property type="match status" value="1"/>
</dbReference>
<dbReference type="InterPro" id="IPR025867">
    <property type="entry name" value="MnmE_helical"/>
</dbReference>
<dbReference type="KEGG" id="caul:KCG34_16370"/>
<protein>
    <recommendedName>
        <fullName evidence="7">tRNA modification GTPase MnmE</fullName>
        <ecNumber evidence="7">3.6.-.-</ecNumber>
    </recommendedName>
</protein>
<dbReference type="InterPro" id="IPR027266">
    <property type="entry name" value="TrmE/GcvT-like"/>
</dbReference>
<evidence type="ECO:0000256" key="8">
    <source>
        <dbReference type="RuleBase" id="RU003313"/>
    </source>
</evidence>
<dbReference type="Gene3D" id="3.40.50.300">
    <property type="entry name" value="P-loop containing nucleotide triphosphate hydrolases"/>
    <property type="match status" value="1"/>
</dbReference>
<feature type="binding site" evidence="7">
    <location>
        <begin position="243"/>
        <end position="249"/>
    </location>
    <ligand>
        <name>GTP</name>
        <dbReference type="ChEBI" id="CHEBI:37565"/>
    </ligand>
</feature>
<dbReference type="GO" id="GO:0046872">
    <property type="term" value="F:metal ion binding"/>
    <property type="evidence" value="ECO:0007669"/>
    <property type="project" value="UniProtKB-KW"/>
</dbReference>
<dbReference type="CDD" id="cd04164">
    <property type="entry name" value="trmE"/>
    <property type="match status" value="1"/>
</dbReference>
<feature type="binding site" evidence="7">
    <location>
        <position position="249"/>
    </location>
    <ligand>
        <name>Mg(2+)</name>
        <dbReference type="ChEBI" id="CHEBI:18420"/>
    </ligand>
</feature>
<dbReference type="SUPFAM" id="SSF116878">
    <property type="entry name" value="TrmE connector domain"/>
    <property type="match status" value="1"/>
</dbReference>
<dbReference type="GO" id="GO:0002098">
    <property type="term" value="P:tRNA wobble uridine modification"/>
    <property type="evidence" value="ECO:0007669"/>
    <property type="project" value="TreeGrafter"/>
</dbReference>
<feature type="binding site" evidence="7">
    <location>
        <position position="451"/>
    </location>
    <ligand>
        <name>(6S)-5-formyl-5,6,7,8-tetrahydrofolate</name>
        <dbReference type="ChEBI" id="CHEBI:57457"/>
    </ligand>
</feature>
<evidence type="ECO:0000313" key="11">
    <source>
        <dbReference type="Proteomes" id="UP000676409"/>
    </source>
</evidence>
<dbReference type="RefSeq" id="WP_211936698.1">
    <property type="nucleotide sequence ID" value="NZ_CP073078.1"/>
</dbReference>